<sequence>MQIIVICKFFYLSILVLCNVLYVELSQVKKPVISTNKNAKFALNSISEPVLEEFTLYDIIVLISKN</sequence>
<proteinExistence type="predicted"/>
<reference evidence="1 2" key="2">
    <citation type="submission" date="2020-08" db="EMBL/GenBank/DDBJ databases">
        <authorList>
            <person name="Ueki A."/>
            <person name="Tonouchi A."/>
        </authorList>
    </citation>
    <scope>NUCLEOTIDE SEQUENCE [LARGE SCALE GENOMIC DNA]</scope>
    <source>
        <strain evidence="1 2">CTTW</strain>
    </source>
</reference>
<evidence type="ECO:0000313" key="2">
    <source>
        <dbReference type="Proteomes" id="UP000515703"/>
    </source>
</evidence>
<keyword evidence="2" id="KW-1185">Reference proteome</keyword>
<reference evidence="1 2" key="1">
    <citation type="submission" date="2020-08" db="EMBL/GenBank/DDBJ databases">
        <title>Draft genome sequencing of an Anaerocolumna strain isolated from anoxic soil subjected to BSD treatment.</title>
        <authorList>
            <person name="Uek A."/>
            <person name="Tonouchi A."/>
        </authorList>
    </citation>
    <scope>NUCLEOTIDE SEQUENCE [LARGE SCALE GENOMIC DNA]</scope>
    <source>
        <strain evidence="1 2">CTTW</strain>
    </source>
</reference>
<dbReference type="AlphaFoldDB" id="A0A7I8DPE8"/>
<name>A0A7I8DPE8_9FIRM</name>
<dbReference type="KEGG" id="acht:bsdcttw_32130"/>
<evidence type="ECO:0000313" key="1">
    <source>
        <dbReference type="EMBL" id="BCK00173.1"/>
    </source>
</evidence>
<organism evidence="1 2">
    <name type="scientific">Anaerocolumna chitinilytica</name>
    <dbReference type="NCBI Taxonomy" id="1727145"/>
    <lineage>
        <taxon>Bacteria</taxon>
        <taxon>Bacillati</taxon>
        <taxon>Bacillota</taxon>
        <taxon>Clostridia</taxon>
        <taxon>Lachnospirales</taxon>
        <taxon>Lachnospiraceae</taxon>
        <taxon>Anaerocolumna</taxon>
    </lineage>
</organism>
<gene>
    <name evidence="1" type="ORF">bsdcttw_32130</name>
</gene>
<accession>A0A7I8DPE8</accession>
<dbReference type="Proteomes" id="UP000515703">
    <property type="component" value="Chromosome"/>
</dbReference>
<protein>
    <submittedName>
        <fullName evidence="1">Uncharacterized protein</fullName>
    </submittedName>
</protein>
<dbReference type="EMBL" id="AP023368">
    <property type="protein sequence ID" value="BCK00173.1"/>
    <property type="molecule type" value="Genomic_DNA"/>
</dbReference>